<name>A0A8S5PRY8_9CAUD</name>
<evidence type="ECO:0000313" key="1">
    <source>
        <dbReference type="EMBL" id="DAE09283.1"/>
    </source>
</evidence>
<organism evidence="1">
    <name type="scientific">Podoviridae sp. ctdKF3</name>
    <dbReference type="NCBI Taxonomy" id="2825261"/>
    <lineage>
        <taxon>Viruses</taxon>
        <taxon>Duplodnaviria</taxon>
        <taxon>Heunggongvirae</taxon>
        <taxon>Uroviricota</taxon>
        <taxon>Caudoviricetes</taxon>
    </lineage>
</organism>
<accession>A0A8S5PRY8</accession>
<sequence length="69" mass="8494">MQYMKRKYKVVDLMEHKETIGYANTIDEIKKIAKVRYEDTDGYCSVFYYPLNKETNKYDFNKRKFLETF</sequence>
<protein>
    <submittedName>
        <fullName evidence="1">Uncharacterized protein</fullName>
    </submittedName>
</protein>
<reference evidence="1" key="1">
    <citation type="journal article" date="2021" name="Proc. Natl. Acad. Sci. U.S.A.">
        <title>A Catalog of Tens of Thousands of Viruses from Human Metagenomes Reveals Hidden Associations with Chronic Diseases.</title>
        <authorList>
            <person name="Tisza M.J."/>
            <person name="Buck C.B."/>
        </authorList>
    </citation>
    <scope>NUCLEOTIDE SEQUENCE</scope>
    <source>
        <strain evidence="1">CtdKF3</strain>
    </source>
</reference>
<dbReference type="EMBL" id="BK015485">
    <property type="protein sequence ID" value="DAE09283.1"/>
    <property type="molecule type" value="Genomic_DNA"/>
</dbReference>
<proteinExistence type="predicted"/>